<reference evidence="2 3" key="1">
    <citation type="submission" date="2020-10" db="EMBL/GenBank/DDBJ databases">
        <title>The Coptis chinensis genome and diversification of protoberbering-type alkaloids.</title>
        <authorList>
            <person name="Wang B."/>
            <person name="Shu S."/>
            <person name="Song C."/>
            <person name="Liu Y."/>
        </authorList>
    </citation>
    <scope>NUCLEOTIDE SEQUENCE [LARGE SCALE GENOMIC DNA]</scope>
    <source>
        <strain evidence="2">HL-2020</strain>
        <tissue evidence="2">Leaf</tissue>
    </source>
</reference>
<feature type="transmembrane region" description="Helical" evidence="1">
    <location>
        <begin position="56"/>
        <end position="74"/>
    </location>
</feature>
<feature type="transmembrane region" description="Helical" evidence="1">
    <location>
        <begin position="86"/>
        <end position="109"/>
    </location>
</feature>
<dbReference type="GO" id="GO:0005886">
    <property type="term" value="C:plasma membrane"/>
    <property type="evidence" value="ECO:0007669"/>
    <property type="project" value="TreeGrafter"/>
</dbReference>
<dbReference type="Proteomes" id="UP000631114">
    <property type="component" value="Unassembled WGS sequence"/>
</dbReference>
<evidence type="ECO:0000313" key="2">
    <source>
        <dbReference type="EMBL" id="KAF9625921.1"/>
    </source>
</evidence>
<dbReference type="OrthoDB" id="1880850at2759"/>
<keyword evidence="3" id="KW-1185">Reference proteome</keyword>
<dbReference type="EMBL" id="JADFTS010000001">
    <property type="protein sequence ID" value="KAF9625921.1"/>
    <property type="molecule type" value="Genomic_DNA"/>
</dbReference>
<proteinExistence type="predicted"/>
<dbReference type="PANTHER" id="PTHR12741">
    <property type="entry name" value="LYST-INTERACTING PROTEIN LIP5 DOPAMINE RESPONSIVE PROTEIN DRG-1"/>
    <property type="match status" value="1"/>
</dbReference>
<name>A0A835IXJ6_9MAGN</name>
<accession>A0A835IXJ6</accession>
<comment type="caution">
    <text evidence="2">The sequence shown here is derived from an EMBL/GenBank/DDBJ whole genome shotgun (WGS) entry which is preliminary data.</text>
</comment>
<evidence type="ECO:0000256" key="1">
    <source>
        <dbReference type="SAM" id="Phobius"/>
    </source>
</evidence>
<keyword evidence="1" id="KW-0472">Membrane</keyword>
<gene>
    <name evidence="2" type="ORF">IFM89_027789</name>
</gene>
<evidence type="ECO:0000313" key="3">
    <source>
        <dbReference type="Proteomes" id="UP000631114"/>
    </source>
</evidence>
<protein>
    <submittedName>
        <fullName evidence="2">Uncharacterized protein</fullName>
    </submittedName>
</protein>
<dbReference type="AlphaFoldDB" id="A0A835IXJ6"/>
<organism evidence="2 3">
    <name type="scientific">Coptis chinensis</name>
    <dbReference type="NCBI Taxonomy" id="261450"/>
    <lineage>
        <taxon>Eukaryota</taxon>
        <taxon>Viridiplantae</taxon>
        <taxon>Streptophyta</taxon>
        <taxon>Embryophyta</taxon>
        <taxon>Tracheophyta</taxon>
        <taxon>Spermatophyta</taxon>
        <taxon>Magnoliopsida</taxon>
        <taxon>Ranunculales</taxon>
        <taxon>Ranunculaceae</taxon>
        <taxon>Coptidoideae</taxon>
        <taxon>Coptis</taxon>
    </lineage>
</organism>
<dbReference type="PANTHER" id="PTHR12741:SF67">
    <property type="entry name" value="CALLOSE SYNTHASE 10"/>
    <property type="match status" value="1"/>
</dbReference>
<keyword evidence="1" id="KW-0812">Transmembrane</keyword>
<dbReference type="GO" id="GO:0046527">
    <property type="term" value="F:glucosyltransferase activity"/>
    <property type="evidence" value="ECO:0007669"/>
    <property type="project" value="TreeGrafter"/>
</dbReference>
<sequence length="129" mass="14787">MAIAFFHYKATGTGFVVRHIRTVEDFDNWTSWLLYKGGVGVKGERSWESWWDEEQIYGFSWVALAAIVMIFKIFTFSPKESTNFQLVLRFIQGVTSLGLMAALCLLVYFTNLSIPDLFASFLAIRVINL</sequence>
<keyword evidence="1" id="KW-1133">Transmembrane helix</keyword>